<proteinExistence type="predicted"/>
<keyword evidence="3" id="KW-1185">Reference proteome</keyword>
<comment type="caution">
    <text evidence="2">The sequence shown here is derived from an EMBL/GenBank/DDBJ whole genome shotgun (WGS) entry which is preliminary data.</text>
</comment>
<name>A0A176RSC1_9GAMM</name>
<keyword evidence="1" id="KW-1133">Transmembrane helix</keyword>
<sequence>MLESKALALDYFQETYLNKPPKSFMSMMVDNSFIILFFSFFLRRIHYKGKKLLKQASIGKHKGLPLQQT</sequence>
<feature type="transmembrane region" description="Helical" evidence="1">
    <location>
        <begin position="24"/>
        <end position="42"/>
    </location>
</feature>
<keyword evidence="1" id="KW-0472">Membrane</keyword>
<keyword evidence="1" id="KW-0812">Transmembrane</keyword>
<organism evidence="2 3">
    <name type="scientific">Candidatus Thiomargarita nelsonii</name>
    <dbReference type="NCBI Taxonomy" id="1003181"/>
    <lineage>
        <taxon>Bacteria</taxon>
        <taxon>Pseudomonadati</taxon>
        <taxon>Pseudomonadota</taxon>
        <taxon>Gammaproteobacteria</taxon>
        <taxon>Thiotrichales</taxon>
        <taxon>Thiotrichaceae</taxon>
        <taxon>Thiomargarita</taxon>
    </lineage>
</organism>
<accession>A0A176RSC1</accession>
<gene>
    <name evidence="2" type="ORF">THIOM_005750</name>
</gene>
<reference evidence="2 3" key="1">
    <citation type="submission" date="2016-05" db="EMBL/GenBank/DDBJ databases">
        <title>Single-cell genome of chain-forming Candidatus Thiomargarita nelsonii and comparison to other large sulfur-oxidizing bacteria.</title>
        <authorList>
            <person name="Winkel M."/>
            <person name="Salman V."/>
            <person name="Woyke T."/>
            <person name="Schulz-Vogt H."/>
            <person name="Richter M."/>
            <person name="Flood B."/>
            <person name="Bailey J."/>
            <person name="Amann R."/>
            <person name="Mussmann M."/>
        </authorList>
    </citation>
    <scope>NUCLEOTIDE SEQUENCE [LARGE SCALE GENOMIC DNA]</scope>
    <source>
        <strain evidence="2 3">THI036</strain>
    </source>
</reference>
<dbReference type="AlphaFoldDB" id="A0A176RSC1"/>
<evidence type="ECO:0000313" key="2">
    <source>
        <dbReference type="EMBL" id="OAD18645.1"/>
    </source>
</evidence>
<dbReference type="Proteomes" id="UP000076962">
    <property type="component" value="Unassembled WGS sequence"/>
</dbReference>
<dbReference type="EMBL" id="LUTY01003150">
    <property type="protein sequence ID" value="OAD18645.1"/>
    <property type="molecule type" value="Genomic_DNA"/>
</dbReference>
<evidence type="ECO:0000256" key="1">
    <source>
        <dbReference type="SAM" id="Phobius"/>
    </source>
</evidence>
<evidence type="ECO:0000313" key="3">
    <source>
        <dbReference type="Proteomes" id="UP000076962"/>
    </source>
</evidence>
<protein>
    <submittedName>
        <fullName evidence="2">Uncharacterized protein</fullName>
    </submittedName>
</protein>